<proteinExistence type="predicted"/>
<keyword evidence="1" id="KW-0378">Hydrolase</keyword>
<dbReference type="InterPro" id="IPR011055">
    <property type="entry name" value="Dup_hybrid_motif"/>
</dbReference>
<organism evidence="1 2">
    <name type="scientific">Vogesella amnigena</name>
    <dbReference type="NCBI Taxonomy" id="1507449"/>
    <lineage>
        <taxon>Bacteria</taxon>
        <taxon>Pseudomonadati</taxon>
        <taxon>Pseudomonadota</taxon>
        <taxon>Betaproteobacteria</taxon>
        <taxon>Neisseriales</taxon>
        <taxon>Chromobacteriaceae</taxon>
        <taxon>Vogesella</taxon>
    </lineage>
</organism>
<dbReference type="Gene3D" id="2.70.70.10">
    <property type="entry name" value="Glucose Permease (Domain IIA)"/>
    <property type="match status" value="1"/>
</dbReference>
<dbReference type="Proteomes" id="UP001595636">
    <property type="component" value="Unassembled WGS sequence"/>
</dbReference>
<accession>A0ABV7TVV7</accession>
<dbReference type="RefSeq" id="WP_390279887.1">
    <property type="nucleotide sequence ID" value="NZ_JBHRYH010000024.1"/>
</dbReference>
<reference evidence="2" key="1">
    <citation type="journal article" date="2019" name="Int. J. Syst. Evol. Microbiol.">
        <title>The Global Catalogue of Microorganisms (GCM) 10K type strain sequencing project: providing services to taxonomists for standard genome sequencing and annotation.</title>
        <authorList>
            <consortium name="The Broad Institute Genomics Platform"/>
            <consortium name="The Broad Institute Genome Sequencing Center for Infectious Disease"/>
            <person name="Wu L."/>
            <person name="Ma J."/>
        </authorList>
    </citation>
    <scope>NUCLEOTIDE SEQUENCE [LARGE SCALE GENOMIC DNA]</scope>
    <source>
        <strain evidence="2">KCTC 42195</strain>
    </source>
</reference>
<dbReference type="CDD" id="cd12797">
    <property type="entry name" value="M23_peptidase"/>
    <property type="match status" value="1"/>
</dbReference>
<protein>
    <submittedName>
        <fullName evidence="1">M23 family metallopeptidase</fullName>
        <ecNumber evidence="1">3.4.-.-</ecNumber>
    </submittedName>
</protein>
<name>A0ABV7TVV7_9NEIS</name>
<dbReference type="EMBL" id="JBHRYH010000024">
    <property type="protein sequence ID" value="MFC3626838.1"/>
    <property type="molecule type" value="Genomic_DNA"/>
</dbReference>
<evidence type="ECO:0000313" key="2">
    <source>
        <dbReference type="Proteomes" id="UP001595636"/>
    </source>
</evidence>
<evidence type="ECO:0000313" key="1">
    <source>
        <dbReference type="EMBL" id="MFC3626838.1"/>
    </source>
</evidence>
<sequence>MLISPPFLPPRQDNETEDAWLDRCMGGYQAGQGAFPIGNNMAWHGGLHLSAPPQGEGFEPVRAIADGVLLYKQQSTAVSILELKNSSNRVDSDNGVVILKHTTDIGTGNNATNITFYSLYMHMDTLADKLPNVGKMVYRKDVLGIAGSVDSRPRTIHFEIVCDDANLKKLLNLDERLAPQLSGNGRIDAVYGENHYLLPANTPIYASKPPLHQPLPTGMTPKTHTAAGESLIISQFYACGPGYAHPTQPGTLAKAGSAYYTTRKHDGTVLGTTEAKDAEYSLYQAATDISDAYEALHLPAATIPAPSAVYELLRFGRVINTAHETPLPANVPNWQQLRYGSGDSDIGWVNLNTTGTRFYSDADFPGWQGWQLIDDGNTDGRCESTTLQALLKITPDETLTWDLARAHYNTLLDNSQPASLKSRQLRRAICKLNSEWDKSKVDQNTKWRQERSDYNPEPMSATDLEQCQKRVRALYLITRNILRHSGTSIRGSSFATSGSVGG</sequence>
<dbReference type="EC" id="3.4.-.-" evidence="1"/>
<dbReference type="SUPFAM" id="SSF51261">
    <property type="entry name" value="Duplicated hybrid motif"/>
    <property type="match status" value="1"/>
</dbReference>
<dbReference type="GO" id="GO:0016787">
    <property type="term" value="F:hydrolase activity"/>
    <property type="evidence" value="ECO:0007669"/>
    <property type="project" value="UniProtKB-KW"/>
</dbReference>
<gene>
    <name evidence="1" type="ORF">ACFOKJ_11960</name>
</gene>
<comment type="caution">
    <text evidence="1">The sequence shown here is derived from an EMBL/GenBank/DDBJ whole genome shotgun (WGS) entry which is preliminary data.</text>
</comment>
<keyword evidence="2" id="KW-1185">Reference proteome</keyword>